<gene>
    <name evidence="2" type="ORF">VP01_6095g1</name>
</gene>
<protein>
    <submittedName>
        <fullName evidence="2">Uncharacterized protein</fullName>
    </submittedName>
</protein>
<dbReference type="AlphaFoldDB" id="A0A0L6UHY3"/>
<sequence length="124" mass="14293">NVFQLFQDLKPLNYSHEDEAQDKISRINTSLEKMNPCKQEVHLDLIYQLLEDSKSLVDLKLPKVTQNTCGLPSAASKKKINLKAEHCKHTQFEKMLRKCVASEKNDQKSKEMKVQPTQKVNPVQ</sequence>
<feature type="non-terminal residue" evidence="2">
    <location>
        <position position="1"/>
    </location>
</feature>
<dbReference type="EMBL" id="LAVV01011380">
    <property type="protein sequence ID" value="KNZ47852.1"/>
    <property type="molecule type" value="Genomic_DNA"/>
</dbReference>
<keyword evidence="3" id="KW-1185">Reference proteome</keyword>
<feature type="compositionally biased region" description="Polar residues" evidence="1">
    <location>
        <begin position="115"/>
        <end position="124"/>
    </location>
</feature>
<evidence type="ECO:0000313" key="2">
    <source>
        <dbReference type="EMBL" id="KNZ47852.1"/>
    </source>
</evidence>
<proteinExistence type="predicted"/>
<dbReference type="Proteomes" id="UP000037035">
    <property type="component" value="Unassembled WGS sequence"/>
</dbReference>
<feature type="region of interest" description="Disordered" evidence="1">
    <location>
        <begin position="103"/>
        <end position="124"/>
    </location>
</feature>
<feature type="compositionally biased region" description="Basic and acidic residues" evidence="1">
    <location>
        <begin position="103"/>
        <end position="113"/>
    </location>
</feature>
<evidence type="ECO:0000313" key="3">
    <source>
        <dbReference type="Proteomes" id="UP000037035"/>
    </source>
</evidence>
<dbReference type="VEuPathDB" id="FungiDB:VP01_6095g1"/>
<name>A0A0L6UHY3_9BASI</name>
<accession>A0A0L6UHY3</accession>
<evidence type="ECO:0000256" key="1">
    <source>
        <dbReference type="SAM" id="MobiDB-lite"/>
    </source>
</evidence>
<organism evidence="2 3">
    <name type="scientific">Puccinia sorghi</name>
    <dbReference type="NCBI Taxonomy" id="27349"/>
    <lineage>
        <taxon>Eukaryota</taxon>
        <taxon>Fungi</taxon>
        <taxon>Dikarya</taxon>
        <taxon>Basidiomycota</taxon>
        <taxon>Pucciniomycotina</taxon>
        <taxon>Pucciniomycetes</taxon>
        <taxon>Pucciniales</taxon>
        <taxon>Pucciniaceae</taxon>
        <taxon>Puccinia</taxon>
    </lineage>
</organism>
<comment type="caution">
    <text evidence="2">The sequence shown here is derived from an EMBL/GenBank/DDBJ whole genome shotgun (WGS) entry which is preliminary data.</text>
</comment>
<reference evidence="2 3" key="1">
    <citation type="submission" date="2015-08" db="EMBL/GenBank/DDBJ databases">
        <title>Next Generation Sequencing and Analysis of the Genome of Puccinia sorghi L Schw, the Causal Agent of Maize Common Rust.</title>
        <authorList>
            <person name="Rochi L."/>
            <person name="Burguener G."/>
            <person name="Darino M."/>
            <person name="Turjanski A."/>
            <person name="Kreff E."/>
            <person name="Dieguez M.J."/>
            <person name="Sacco F."/>
        </authorList>
    </citation>
    <scope>NUCLEOTIDE SEQUENCE [LARGE SCALE GENOMIC DNA]</scope>
    <source>
        <strain evidence="2 3">RO10H11247</strain>
    </source>
</reference>